<dbReference type="InterPro" id="IPR013762">
    <property type="entry name" value="Integrase-like_cat_sf"/>
</dbReference>
<protein>
    <recommendedName>
        <fullName evidence="3">Tyr recombinase domain-containing protein</fullName>
    </recommendedName>
</protein>
<dbReference type="InterPro" id="IPR002104">
    <property type="entry name" value="Integrase_catalytic"/>
</dbReference>
<keyword evidence="2" id="KW-0175">Coiled coil</keyword>
<dbReference type="PANTHER" id="PTHR30349:SF87">
    <property type="entry name" value="TRANSPOSASE A"/>
    <property type="match status" value="1"/>
</dbReference>
<keyword evidence="1" id="KW-0233">DNA recombination</keyword>
<evidence type="ECO:0000313" key="5">
    <source>
        <dbReference type="Proteomes" id="UP000034001"/>
    </source>
</evidence>
<evidence type="ECO:0000256" key="1">
    <source>
        <dbReference type="ARBA" id="ARBA00023172"/>
    </source>
</evidence>
<dbReference type="Pfam" id="PF00589">
    <property type="entry name" value="Phage_integrase"/>
    <property type="match status" value="1"/>
</dbReference>
<dbReference type="Proteomes" id="UP000034001">
    <property type="component" value="Unassembled WGS sequence"/>
</dbReference>
<dbReference type="GO" id="GO:0015074">
    <property type="term" value="P:DNA integration"/>
    <property type="evidence" value="ECO:0007669"/>
    <property type="project" value="InterPro"/>
</dbReference>
<evidence type="ECO:0000259" key="3">
    <source>
        <dbReference type="PROSITE" id="PS51898"/>
    </source>
</evidence>
<dbReference type="GO" id="GO:0006310">
    <property type="term" value="P:DNA recombination"/>
    <property type="evidence" value="ECO:0007669"/>
    <property type="project" value="UniProtKB-KW"/>
</dbReference>
<accession>A0A0F8JQ96</accession>
<dbReference type="RefSeq" id="WP_052735531.1">
    <property type="nucleotide sequence ID" value="NZ_JJPO01000127.1"/>
</dbReference>
<proteinExistence type="predicted"/>
<feature type="domain" description="Tyr recombinase" evidence="3">
    <location>
        <begin position="127"/>
        <end position="306"/>
    </location>
</feature>
<feature type="coiled-coil region" evidence="2">
    <location>
        <begin position="368"/>
        <end position="395"/>
    </location>
</feature>
<dbReference type="InterPro" id="IPR011010">
    <property type="entry name" value="DNA_brk_join_enz"/>
</dbReference>
<dbReference type="EMBL" id="JJPO01000127">
    <property type="protein sequence ID" value="KKG71010.1"/>
    <property type="molecule type" value="Genomic_DNA"/>
</dbReference>
<dbReference type="Gene3D" id="1.10.443.10">
    <property type="entry name" value="Intergrase catalytic core"/>
    <property type="match status" value="1"/>
</dbReference>
<evidence type="ECO:0000256" key="2">
    <source>
        <dbReference type="SAM" id="Coils"/>
    </source>
</evidence>
<dbReference type="PATRIC" id="fig|2209.43.peg.1264"/>
<name>A0A0F8JQ96_METMZ</name>
<comment type="caution">
    <text evidence="4">The sequence shown here is derived from an EMBL/GenBank/DDBJ whole genome shotgun (WGS) entry which is preliminary data.</text>
</comment>
<dbReference type="SUPFAM" id="SSF56349">
    <property type="entry name" value="DNA breaking-rejoining enzymes"/>
    <property type="match status" value="1"/>
</dbReference>
<dbReference type="InterPro" id="IPR050090">
    <property type="entry name" value="Tyrosine_recombinase_XerCD"/>
</dbReference>
<evidence type="ECO:0000313" key="4">
    <source>
        <dbReference type="EMBL" id="KKG71010.1"/>
    </source>
</evidence>
<dbReference type="AlphaFoldDB" id="A0A0F8JQ96"/>
<gene>
    <name evidence="4" type="ORF">DU63_05895</name>
</gene>
<dbReference type="PROSITE" id="PS51898">
    <property type="entry name" value="TYR_RECOMBINASE"/>
    <property type="match status" value="1"/>
</dbReference>
<dbReference type="GO" id="GO:0003677">
    <property type="term" value="F:DNA binding"/>
    <property type="evidence" value="ECO:0007669"/>
    <property type="project" value="InterPro"/>
</dbReference>
<dbReference type="PANTHER" id="PTHR30349">
    <property type="entry name" value="PHAGE INTEGRASE-RELATED"/>
    <property type="match status" value="1"/>
</dbReference>
<dbReference type="CDD" id="cd00397">
    <property type="entry name" value="DNA_BRE_C"/>
    <property type="match status" value="1"/>
</dbReference>
<organism evidence="4 5">
    <name type="scientific">Methanosarcina mazei</name>
    <name type="common">Methanosarcina frisia</name>
    <dbReference type="NCBI Taxonomy" id="2209"/>
    <lineage>
        <taxon>Archaea</taxon>
        <taxon>Methanobacteriati</taxon>
        <taxon>Methanobacteriota</taxon>
        <taxon>Stenosarchaea group</taxon>
        <taxon>Methanomicrobia</taxon>
        <taxon>Methanosarcinales</taxon>
        <taxon>Methanosarcinaceae</taxon>
        <taxon>Methanosarcina</taxon>
    </lineage>
</organism>
<reference evidence="4 5" key="1">
    <citation type="journal article" date="2015" name="ISME J.">
        <title>Genomic and phenotypic differentiation among Methanosarcina mazei populations from Columbia River sediment.</title>
        <authorList>
            <person name="Youngblut N.D."/>
            <person name="Wirth J.S."/>
            <person name="Henriksen J.R."/>
            <person name="Smith M."/>
            <person name="Simon H."/>
            <person name="Metcalf W.W."/>
            <person name="Whitaker R.J."/>
        </authorList>
    </citation>
    <scope>NUCLEOTIDE SEQUENCE [LARGE SCALE GENOMIC DNA]</scope>
    <source>
        <strain evidence="4 5">3.H.A.2.1</strain>
    </source>
</reference>
<sequence>MFKLADAENFLKSEELSECNREILSKYFRYLRHEGNSERTALNHMENMIWIAKALHECDLGKLAEDDLYLFFDALENYTYTDRAGKVKKYSEPTKETRKVSLKKFLKWNKNYELHEKIKCKRLKGKKLPEDIKCKEDIVKMIEAGSNSRDRAIIACFYESGARRGEQLSVKLKNVELDEYGAVITFPEGKTGARRVRLIFSAPYLREWLDDHPRKDDRDAPLWCTLDKNAGHMSVTGLVNVFNRCGEKAGIEKKVNPHSFRHDRATHLAANFTEQQLKMYLGWSPTSTQPATYVHLSGKNMDDAVLKMYGIKKAEDDPEFLKPGICPRCRELTTVNAKFCYKCGLPLTQEAATTLETIKTEYMQLSDLDEIREMKNALKQELEEISKLKEMMLKAGK</sequence>